<dbReference type="SUPFAM" id="SSF46626">
    <property type="entry name" value="Cytochrome c"/>
    <property type="match status" value="1"/>
</dbReference>
<gene>
    <name evidence="9" type="ORF">JNB85_01260</name>
</gene>
<keyword evidence="10" id="KW-1185">Reference proteome</keyword>
<reference evidence="9 10" key="1">
    <citation type="journal article" date="2021" name="MBio">
        <title>Poor Competitiveness of Bradyrhizobium in Pigeon Pea Root Colonization in Indian Soils.</title>
        <authorList>
            <person name="Chalasani D."/>
            <person name="Basu A."/>
            <person name="Pullabhotla S.V.S.R.N."/>
            <person name="Jorrin B."/>
            <person name="Neal A.L."/>
            <person name="Poole P.S."/>
            <person name="Podile A.R."/>
            <person name="Tkacz A."/>
        </authorList>
    </citation>
    <scope>NUCLEOTIDE SEQUENCE [LARGE SCALE GENOMIC DNA]</scope>
    <source>
        <strain evidence="9 10">HU56</strain>
    </source>
</reference>
<dbReference type="InterPro" id="IPR009056">
    <property type="entry name" value="Cyt_c-like_dom"/>
</dbReference>
<feature type="signal peptide" evidence="7">
    <location>
        <begin position="1"/>
        <end position="19"/>
    </location>
</feature>
<dbReference type="Proteomes" id="UP000717752">
    <property type="component" value="Unassembled WGS sequence"/>
</dbReference>
<accession>A0ABS7GM25</accession>
<sequence length="137" mass="14344">MQYAYGLACALFVSFAVHTAPAAAEGDAEKGQNVFKRCAACHANNDQNRVGPGLGGVVGRKAGTAPDYKYSPALASSNLTWDEQTLDAFLENPKKLVPGTRMTISVPKPEDRENVISYLKSLGGAQPAAAPVPAPAQ</sequence>
<dbReference type="Pfam" id="PF00034">
    <property type="entry name" value="Cytochrom_C"/>
    <property type="match status" value="1"/>
</dbReference>
<evidence type="ECO:0000313" key="10">
    <source>
        <dbReference type="Proteomes" id="UP000717752"/>
    </source>
</evidence>
<dbReference type="Gene3D" id="1.10.760.10">
    <property type="entry name" value="Cytochrome c-like domain"/>
    <property type="match status" value="1"/>
</dbReference>
<protein>
    <submittedName>
        <fullName evidence="9">C-type cytochrome</fullName>
    </submittedName>
</protein>
<proteinExistence type="predicted"/>
<evidence type="ECO:0000256" key="2">
    <source>
        <dbReference type="ARBA" id="ARBA00022617"/>
    </source>
</evidence>
<feature type="chain" id="PRO_5046583560" evidence="7">
    <location>
        <begin position="20"/>
        <end position="137"/>
    </location>
</feature>
<comment type="caution">
    <text evidence="9">The sequence shown here is derived from an EMBL/GenBank/DDBJ whole genome shotgun (WGS) entry which is preliminary data.</text>
</comment>
<dbReference type="PANTHER" id="PTHR11961">
    <property type="entry name" value="CYTOCHROME C"/>
    <property type="match status" value="1"/>
</dbReference>
<dbReference type="PROSITE" id="PS51007">
    <property type="entry name" value="CYTC"/>
    <property type="match status" value="1"/>
</dbReference>
<keyword evidence="1" id="KW-0813">Transport</keyword>
<dbReference type="PRINTS" id="PR00604">
    <property type="entry name" value="CYTCHRMECIAB"/>
</dbReference>
<evidence type="ECO:0000256" key="5">
    <source>
        <dbReference type="ARBA" id="ARBA00023004"/>
    </source>
</evidence>
<keyword evidence="4" id="KW-0249">Electron transport</keyword>
<feature type="domain" description="Cytochrome c" evidence="8">
    <location>
        <begin position="26"/>
        <end position="123"/>
    </location>
</feature>
<name>A0ABS7GM25_9HYPH</name>
<keyword evidence="5 6" id="KW-0408">Iron</keyword>
<dbReference type="EMBL" id="JAEUAK010000001">
    <property type="protein sequence ID" value="MBW9051035.1"/>
    <property type="molecule type" value="Genomic_DNA"/>
</dbReference>
<keyword evidence="3 6" id="KW-0479">Metal-binding</keyword>
<evidence type="ECO:0000256" key="4">
    <source>
        <dbReference type="ARBA" id="ARBA00022982"/>
    </source>
</evidence>
<evidence type="ECO:0000259" key="8">
    <source>
        <dbReference type="PROSITE" id="PS51007"/>
    </source>
</evidence>
<evidence type="ECO:0000256" key="1">
    <source>
        <dbReference type="ARBA" id="ARBA00022448"/>
    </source>
</evidence>
<evidence type="ECO:0000256" key="3">
    <source>
        <dbReference type="ARBA" id="ARBA00022723"/>
    </source>
</evidence>
<evidence type="ECO:0000256" key="6">
    <source>
        <dbReference type="PROSITE-ProRule" id="PRU00433"/>
    </source>
</evidence>
<dbReference type="InterPro" id="IPR036909">
    <property type="entry name" value="Cyt_c-like_dom_sf"/>
</dbReference>
<dbReference type="InterPro" id="IPR002327">
    <property type="entry name" value="Cyt_c_1A/1B"/>
</dbReference>
<evidence type="ECO:0000313" key="9">
    <source>
        <dbReference type="EMBL" id="MBW9051035.1"/>
    </source>
</evidence>
<evidence type="ECO:0000256" key="7">
    <source>
        <dbReference type="SAM" id="SignalP"/>
    </source>
</evidence>
<keyword evidence="7" id="KW-0732">Signal</keyword>
<keyword evidence="2 6" id="KW-0349">Heme</keyword>
<organism evidence="9 10">
    <name type="scientific">Rhizobium mesosinicum</name>
    <dbReference type="NCBI Taxonomy" id="335017"/>
    <lineage>
        <taxon>Bacteria</taxon>
        <taxon>Pseudomonadati</taxon>
        <taxon>Pseudomonadota</taxon>
        <taxon>Alphaproteobacteria</taxon>
        <taxon>Hyphomicrobiales</taxon>
        <taxon>Rhizobiaceae</taxon>
        <taxon>Rhizobium/Agrobacterium group</taxon>
        <taxon>Rhizobium</taxon>
    </lineage>
</organism>